<dbReference type="EMBL" id="CP002467">
    <property type="protein sequence ID" value="ADV83468.1"/>
    <property type="molecule type" value="Genomic_DNA"/>
</dbReference>
<reference evidence="9 10" key="1">
    <citation type="journal article" date="2012" name="Stand. Genomic Sci.">
        <title>Complete genome sequence of Terriglobus saanensis type strain SP1PR4(T), an Acidobacteria from tundra soil.</title>
        <authorList>
            <person name="Rawat S.R."/>
            <person name="Mannisto M.K."/>
            <person name="Starovoytov V."/>
            <person name="Goodwin L."/>
            <person name="Nolan M."/>
            <person name="Hauser L."/>
            <person name="Land M."/>
            <person name="Davenport K.W."/>
            <person name="Woyke T."/>
            <person name="Haggblom M.M."/>
        </authorList>
    </citation>
    <scope>NUCLEOTIDE SEQUENCE</scope>
    <source>
        <strain evidence="10">ATCC BAA-1853 / DSM 23119 / SP1PR4</strain>
    </source>
</reference>
<dbReference type="eggNOG" id="COG1538">
    <property type="taxonomic scope" value="Bacteria"/>
</dbReference>
<keyword evidence="10" id="KW-1185">Reference proteome</keyword>
<dbReference type="STRING" id="401053.AciPR4_2694"/>
<dbReference type="Gene3D" id="1.20.1600.10">
    <property type="entry name" value="Outer membrane efflux proteins (OEP)"/>
    <property type="match status" value="1"/>
</dbReference>
<organism evidence="9 10">
    <name type="scientific">Terriglobus saanensis (strain ATCC BAA-1853 / DSM 23119 / SP1PR4)</name>
    <dbReference type="NCBI Taxonomy" id="401053"/>
    <lineage>
        <taxon>Bacteria</taxon>
        <taxon>Pseudomonadati</taxon>
        <taxon>Acidobacteriota</taxon>
        <taxon>Terriglobia</taxon>
        <taxon>Terriglobales</taxon>
        <taxon>Acidobacteriaceae</taxon>
        <taxon>Terriglobus</taxon>
    </lineage>
</organism>
<dbReference type="GO" id="GO:1990281">
    <property type="term" value="C:efflux pump complex"/>
    <property type="evidence" value="ECO:0007669"/>
    <property type="project" value="TreeGrafter"/>
</dbReference>
<evidence type="ECO:0000313" key="9">
    <source>
        <dbReference type="EMBL" id="ADV83468.1"/>
    </source>
</evidence>
<evidence type="ECO:0000313" key="10">
    <source>
        <dbReference type="Proteomes" id="UP000006844"/>
    </source>
</evidence>
<comment type="subcellular location">
    <subcellularLocation>
        <location evidence="1">Cell outer membrane</location>
    </subcellularLocation>
</comment>
<dbReference type="HOGENOM" id="CLU_044987_0_0_0"/>
<dbReference type="Pfam" id="PF02321">
    <property type="entry name" value="OEP"/>
    <property type="match status" value="2"/>
</dbReference>
<keyword evidence="5" id="KW-0812">Transmembrane</keyword>
<comment type="similarity">
    <text evidence="2">Belongs to the outer membrane factor (OMF) (TC 1.B.17) family.</text>
</comment>
<dbReference type="Proteomes" id="UP000006844">
    <property type="component" value="Chromosome"/>
</dbReference>
<feature type="chain" id="PRO_5003229057" evidence="8">
    <location>
        <begin position="35"/>
        <end position="482"/>
    </location>
</feature>
<dbReference type="KEGG" id="tsa:AciPR4_2694"/>
<keyword evidence="4" id="KW-1134">Transmembrane beta strand</keyword>
<keyword evidence="7" id="KW-0998">Cell outer membrane</keyword>
<keyword evidence="6" id="KW-0472">Membrane</keyword>
<dbReference type="PANTHER" id="PTHR30026">
    <property type="entry name" value="OUTER MEMBRANE PROTEIN TOLC"/>
    <property type="match status" value="1"/>
</dbReference>
<sequence length="482" mass="51052">MTNSQIPRALRSPRSFLRALPLFLLVSHSSILRAQAVDAVGPTTSGLSLLTVVQDAERDYPLIHVTEAELNASIANIQLSRTAYLPRVDGIAQFNRATRNNVFGALLPQSTLPSMSGPVIGSNNGGSVWGSATGLLISWQPFDFGLRHANVQSAIAARDRADATAKRTQIEVATAAADAYLTVLVAMRAKTAAQAAVGNWETLRVSVHALTSAELRPGADESRIEAEKAAAKTQLALADEAMETSKATLAKFLIKPETAAPEMASTHLLEQLPAVTEDGLPFQPSANPIMAEQKASVAQSAAQLHSIEKSWVPQFNLEGAAYARGTGAETNGQRLSGANGLAPNVGDYAVGVNITFPFMDFASVHARSASQASSLKAAEANEQLAGRELQEQFAQAKAVLRTSRAIAENTPVALSAAQTTLAQANARYKAGLSSIDEVAQAQRLGVQAEIDDSIARLNVWRALLHLQAVRGDLQPFLQAASR</sequence>
<evidence type="ECO:0000256" key="7">
    <source>
        <dbReference type="ARBA" id="ARBA00023237"/>
    </source>
</evidence>
<evidence type="ECO:0000256" key="5">
    <source>
        <dbReference type="ARBA" id="ARBA00022692"/>
    </source>
</evidence>
<dbReference type="OrthoDB" id="106830at2"/>
<evidence type="ECO:0000256" key="1">
    <source>
        <dbReference type="ARBA" id="ARBA00004442"/>
    </source>
</evidence>
<evidence type="ECO:0000256" key="4">
    <source>
        <dbReference type="ARBA" id="ARBA00022452"/>
    </source>
</evidence>
<evidence type="ECO:0000256" key="2">
    <source>
        <dbReference type="ARBA" id="ARBA00007613"/>
    </source>
</evidence>
<evidence type="ECO:0000256" key="3">
    <source>
        <dbReference type="ARBA" id="ARBA00022448"/>
    </source>
</evidence>
<dbReference type="GO" id="GO:0015562">
    <property type="term" value="F:efflux transmembrane transporter activity"/>
    <property type="evidence" value="ECO:0007669"/>
    <property type="project" value="InterPro"/>
</dbReference>
<evidence type="ECO:0000256" key="6">
    <source>
        <dbReference type="ARBA" id="ARBA00023136"/>
    </source>
</evidence>
<dbReference type="SUPFAM" id="SSF56954">
    <property type="entry name" value="Outer membrane efflux proteins (OEP)"/>
    <property type="match status" value="1"/>
</dbReference>
<keyword evidence="8" id="KW-0732">Signal</keyword>
<name>E8V1Y0_TERSS</name>
<dbReference type="InterPro" id="IPR051906">
    <property type="entry name" value="TolC-like"/>
</dbReference>
<dbReference type="GO" id="GO:0015288">
    <property type="term" value="F:porin activity"/>
    <property type="evidence" value="ECO:0007669"/>
    <property type="project" value="TreeGrafter"/>
</dbReference>
<evidence type="ECO:0000256" key="8">
    <source>
        <dbReference type="SAM" id="SignalP"/>
    </source>
</evidence>
<dbReference type="PANTHER" id="PTHR30026:SF20">
    <property type="entry name" value="OUTER MEMBRANE PROTEIN TOLC"/>
    <property type="match status" value="1"/>
</dbReference>
<accession>E8V1Y0</accession>
<dbReference type="InterPro" id="IPR003423">
    <property type="entry name" value="OMP_efflux"/>
</dbReference>
<feature type="signal peptide" evidence="8">
    <location>
        <begin position="1"/>
        <end position="34"/>
    </location>
</feature>
<protein>
    <submittedName>
        <fullName evidence="9">Outer membrane efflux protein</fullName>
    </submittedName>
</protein>
<dbReference type="AlphaFoldDB" id="E8V1Y0"/>
<dbReference type="GO" id="GO:0009279">
    <property type="term" value="C:cell outer membrane"/>
    <property type="evidence" value="ECO:0007669"/>
    <property type="project" value="UniProtKB-SubCell"/>
</dbReference>
<gene>
    <name evidence="9" type="ordered locus">AciPR4_2694</name>
</gene>
<proteinExistence type="inferred from homology"/>
<keyword evidence="3" id="KW-0813">Transport</keyword>